<dbReference type="InterPro" id="IPR050301">
    <property type="entry name" value="NTE"/>
</dbReference>
<keyword evidence="2 4" id="KW-0442">Lipid degradation</keyword>
<dbReference type="PROSITE" id="PS51635">
    <property type="entry name" value="PNPLA"/>
    <property type="match status" value="1"/>
</dbReference>
<dbReference type="OrthoDB" id="9807112at2"/>
<reference evidence="6 7" key="1">
    <citation type="submission" date="2018-02" db="EMBL/GenBank/DDBJ databases">
        <title>Genomic Encyclopedia of Archaeal and Bacterial Type Strains, Phase II (KMG-II): from individual species to whole genera.</title>
        <authorList>
            <person name="Goeker M."/>
        </authorList>
    </citation>
    <scope>NUCLEOTIDE SEQUENCE [LARGE SCALE GENOMIC DNA]</scope>
    <source>
        <strain evidence="6 7">DSM 18921</strain>
    </source>
</reference>
<dbReference type="RefSeq" id="WP_105512763.1">
    <property type="nucleotide sequence ID" value="NZ_PVEP01000001.1"/>
</dbReference>
<evidence type="ECO:0000256" key="2">
    <source>
        <dbReference type="ARBA" id="ARBA00022963"/>
    </source>
</evidence>
<feature type="short sequence motif" description="GXGXXG" evidence="4">
    <location>
        <begin position="12"/>
        <end position="17"/>
    </location>
</feature>
<keyword evidence="1 4" id="KW-0378">Hydrolase</keyword>
<dbReference type="AlphaFoldDB" id="A0A2S8SCC3"/>
<keyword evidence="7" id="KW-1185">Reference proteome</keyword>
<evidence type="ECO:0000313" key="6">
    <source>
        <dbReference type="EMBL" id="PQV58487.1"/>
    </source>
</evidence>
<dbReference type="EMBL" id="PVEP01000001">
    <property type="protein sequence ID" value="PQV58487.1"/>
    <property type="molecule type" value="Genomic_DNA"/>
</dbReference>
<protein>
    <submittedName>
        <fullName evidence="6">NTE family protein</fullName>
    </submittedName>
</protein>
<dbReference type="PANTHER" id="PTHR14226">
    <property type="entry name" value="NEUROPATHY TARGET ESTERASE/SWISS CHEESE D.MELANOGASTER"/>
    <property type="match status" value="1"/>
</dbReference>
<dbReference type="InterPro" id="IPR016035">
    <property type="entry name" value="Acyl_Trfase/lysoPLipase"/>
</dbReference>
<proteinExistence type="predicted"/>
<dbReference type="Pfam" id="PF01734">
    <property type="entry name" value="Patatin"/>
    <property type="match status" value="1"/>
</dbReference>
<evidence type="ECO:0000256" key="1">
    <source>
        <dbReference type="ARBA" id="ARBA00022801"/>
    </source>
</evidence>
<accession>A0A2S8SCC3</accession>
<feature type="active site" description="Proton acceptor" evidence="4">
    <location>
        <position position="202"/>
    </location>
</feature>
<dbReference type="SUPFAM" id="SSF52151">
    <property type="entry name" value="FabD/lysophospholipase-like"/>
    <property type="match status" value="1"/>
</dbReference>
<dbReference type="Gene3D" id="3.40.1090.10">
    <property type="entry name" value="Cytosolic phospholipase A2 catalytic domain"/>
    <property type="match status" value="2"/>
</dbReference>
<feature type="domain" description="PNPLA" evidence="5">
    <location>
        <begin position="8"/>
        <end position="215"/>
    </location>
</feature>
<dbReference type="PANTHER" id="PTHR14226:SF78">
    <property type="entry name" value="SLR0060 PROTEIN"/>
    <property type="match status" value="1"/>
</dbReference>
<evidence type="ECO:0000313" key="7">
    <source>
        <dbReference type="Proteomes" id="UP000238338"/>
    </source>
</evidence>
<organism evidence="6 7">
    <name type="scientific">Albidovulum denitrificans</name>
    <dbReference type="NCBI Taxonomy" id="404881"/>
    <lineage>
        <taxon>Bacteria</taxon>
        <taxon>Pseudomonadati</taxon>
        <taxon>Pseudomonadota</taxon>
        <taxon>Alphaproteobacteria</taxon>
        <taxon>Rhodobacterales</taxon>
        <taxon>Paracoccaceae</taxon>
        <taxon>Albidovulum</taxon>
    </lineage>
</organism>
<dbReference type="Proteomes" id="UP000238338">
    <property type="component" value="Unassembled WGS sequence"/>
</dbReference>
<comment type="caution">
    <text evidence="6">The sequence shown here is derived from an EMBL/GenBank/DDBJ whole genome shotgun (WGS) entry which is preliminary data.</text>
</comment>
<sequence length="345" mass="37251">MTVRRINVALQGGGAHGAFTWGVLDRLLEDETVEIAGISGTSAGALNGAALKAGLVTGGRDAARANLDWLWEQLGAVGDMRLAHWFRAFLPMAGIWNDLTERLAPFSPMATWQRVVSPYDYGWFYANPLEPVVAEFHSDAVCHTDGPFFCVAATNVRSGKIRVFTGNEITTEAILASACLPTVFQAVEIADPATGRMEAYWDGGYTGNPALFPLFDPALPRDIVVVSINPFVRDAVPKTVIEVQDRINEISFNTSLLREFRAINFVNKLIAGKAVAEGVMKDVLVHIVSDDDLMDALTASSKMTPWPGLLLALKEAGRAAADRFLAEDGANLNVKSSVELPSLFG</sequence>
<keyword evidence="3 4" id="KW-0443">Lipid metabolism</keyword>
<evidence type="ECO:0000256" key="4">
    <source>
        <dbReference type="PROSITE-ProRule" id="PRU01161"/>
    </source>
</evidence>
<dbReference type="GO" id="GO:0016042">
    <property type="term" value="P:lipid catabolic process"/>
    <property type="evidence" value="ECO:0007669"/>
    <property type="project" value="UniProtKB-UniRule"/>
</dbReference>
<feature type="active site" description="Nucleophile" evidence="4">
    <location>
        <position position="42"/>
    </location>
</feature>
<dbReference type="InterPro" id="IPR002641">
    <property type="entry name" value="PNPLA_dom"/>
</dbReference>
<feature type="short sequence motif" description="GXSXG" evidence="4">
    <location>
        <begin position="40"/>
        <end position="44"/>
    </location>
</feature>
<gene>
    <name evidence="6" type="ORF">LX70_00299</name>
</gene>
<evidence type="ECO:0000259" key="5">
    <source>
        <dbReference type="PROSITE" id="PS51635"/>
    </source>
</evidence>
<feature type="short sequence motif" description="DGA/G" evidence="4">
    <location>
        <begin position="202"/>
        <end position="204"/>
    </location>
</feature>
<dbReference type="GO" id="GO:0016787">
    <property type="term" value="F:hydrolase activity"/>
    <property type="evidence" value="ECO:0007669"/>
    <property type="project" value="UniProtKB-UniRule"/>
</dbReference>
<evidence type="ECO:0000256" key="3">
    <source>
        <dbReference type="ARBA" id="ARBA00023098"/>
    </source>
</evidence>
<name>A0A2S8SCC3_9RHOB</name>